<organism evidence="2 3">
    <name type="scientific">Gymnopilus dilepis</name>
    <dbReference type="NCBI Taxonomy" id="231916"/>
    <lineage>
        <taxon>Eukaryota</taxon>
        <taxon>Fungi</taxon>
        <taxon>Dikarya</taxon>
        <taxon>Basidiomycota</taxon>
        <taxon>Agaricomycotina</taxon>
        <taxon>Agaricomycetes</taxon>
        <taxon>Agaricomycetidae</taxon>
        <taxon>Agaricales</taxon>
        <taxon>Agaricineae</taxon>
        <taxon>Hymenogastraceae</taxon>
        <taxon>Gymnopilus</taxon>
    </lineage>
</organism>
<dbReference type="InParanoid" id="A0A409VYG1"/>
<dbReference type="AlphaFoldDB" id="A0A409VYG1"/>
<protein>
    <submittedName>
        <fullName evidence="2">Uncharacterized protein</fullName>
    </submittedName>
</protein>
<evidence type="ECO:0000313" key="2">
    <source>
        <dbReference type="EMBL" id="PPQ71270.1"/>
    </source>
</evidence>
<gene>
    <name evidence="2" type="ORF">CVT26_012042</name>
</gene>
<sequence length="61" mass="6792">MLDWDGKDTYGPTAVNATSTPLSSLQFRVRSTQGHEELQPQLSESISHSDRTLEEGHPPKQ</sequence>
<evidence type="ECO:0000313" key="3">
    <source>
        <dbReference type="Proteomes" id="UP000284706"/>
    </source>
</evidence>
<keyword evidence="3" id="KW-1185">Reference proteome</keyword>
<feature type="compositionally biased region" description="Basic and acidic residues" evidence="1">
    <location>
        <begin position="47"/>
        <end position="61"/>
    </location>
</feature>
<dbReference type="Proteomes" id="UP000284706">
    <property type="component" value="Unassembled WGS sequence"/>
</dbReference>
<evidence type="ECO:0000256" key="1">
    <source>
        <dbReference type="SAM" id="MobiDB-lite"/>
    </source>
</evidence>
<name>A0A409VYG1_9AGAR</name>
<comment type="caution">
    <text evidence="2">The sequence shown here is derived from an EMBL/GenBank/DDBJ whole genome shotgun (WGS) entry which is preliminary data.</text>
</comment>
<proteinExistence type="predicted"/>
<reference evidence="2 3" key="1">
    <citation type="journal article" date="2018" name="Evol. Lett.">
        <title>Horizontal gene cluster transfer increased hallucinogenic mushroom diversity.</title>
        <authorList>
            <person name="Reynolds H.T."/>
            <person name="Vijayakumar V."/>
            <person name="Gluck-Thaler E."/>
            <person name="Korotkin H.B."/>
            <person name="Matheny P.B."/>
            <person name="Slot J.C."/>
        </authorList>
    </citation>
    <scope>NUCLEOTIDE SEQUENCE [LARGE SCALE GENOMIC DNA]</scope>
    <source>
        <strain evidence="2 3">SRW20</strain>
    </source>
</reference>
<feature type="region of interest" description="Disordered" evidence="1">
    <location>
        <begin position="32"/>
        <end position="61"/>
    </location>
</feature>
<dbReference type="EMBL" id="NHYE01005509">
    <property type="protein sequence ID" value="PPQ71270.1"/>
    <property type="molecule type" value="Genomic_DNA"/>
</dbReference>
<accession>A0A409VYG1</accession>